<evidence type="ECO:0000256" key="7">
    <source>
        <dbReference type="ARBA" id="ARBA00022807"/>
    </source>
</evidence>
<comment type="similarity">
    <text evidence="3 9">Belongs to the peptidase C19 family.</text>
</comment>
<dbReference type="Pfam" id="PF22486">
    <property type="entry name" value="MATH_2"/>
    <property type="match status" value="1"/>
</dbReference>
<dbReference type="EC" id="3.4.19.12" evidence="9"/>
<feature type="domain" description="MATH" evidence="10">
    <location>
        <begin position="83"/>
        <end position="212"/>
    </location>
</feature>
<keyword evidence="8" id="KW-0539">Nucleus</keyword>
<dbReference type="InterPro" id="IPR008974">
    <property type="entry name" value="TRAF-like"/>
</dbReference>
<evidence type="ECO:0000313" key="12">
    <source>
        <dbReference type="EMBL" id="RWS21749.1"/>
    </source>
</evidence>
<dbReference type="SMART" id="SM00061">
    <property type="entry name" value="MATH"/>
    <property type="match status" value="1"/>
</dbReference>
<evidence type="ECO:0000259" key="11">
    <source>
        <dbReference type="PROSITE" id="PS50235"/>
    </source>
</evidence>
<dbReference type="PANTHER" id="PTHR24006">
    <property type="entry name" value="UBIQUITIN CARBOXYL-TERMINAL HYDROLASE"/>
    <property type="match status" value="1"/>
</dbReference>
<dbReference type="InterPro" id="IPR028889">
    <property type="entry name" value="USP"/>
</dbReference>
<organism evidence="12 13">
    <name type="scientific">Leptotrombidium deliense</name>
    <dbReference type="NCBI Taxonomy" id="299467"/>
    <lineage>
        <taxon>Eukaryota</taxon>
        <taxon>Metazoa</taxon>
        <taxon>Ecdysozoa</taxon>
        <taxon>Arthropoda</taxon>
        <taxon>Chelicerata</taxon>
        <taxon>Arachnida</taxon>
        <taxon>Acari</taxon>
        <taxon>Acariformes</taxon>
        <taxon>Trombidiformes</taxon>
        <taxon>Prostigmata</taxon>
        <taxon>Anystina</taxon>
        <taxon>Parasitengona</taxon>
        <taxon>Trombiculoidea</taxon>
        <taxon>Trombiculidae</taxon>
        <taxon>Leptotrombidium</taxon>
    </lineage>
</organism>
<name>A0A443S2J6_9ACAR</name>
<evidence type="ECO:0000256" key="4">
    <source>
        <dbReference type="ARBA" id="ARBA00022670"/>
    </source>
</evidence>
<dbReference type="GO" id="GO:0016579">
    <property type="term" value="P:protein deubiquitination"/>
    <property type="evidence" value="ECO:0007669"/>
    <property type="project" value="InterPro"/>
</dbReference>
<dbReference type="GO" id="GO:0004843">
    <property type="term" value="F:cysteine-type deubiquitinase activity"/>
    <property type="evidence" value="ECO:0007669"/>
    <property type="project" value="UniProtKB-UniRule"/>
</dbReference>
<dbReference type="GO" id="GO:0005634">
    <property type="term" value="C:nucleus"/>
    <property type="evidence" value="ECO:0007669"/>
    <property type="project" value="UniProtKB-SubCell"/>
</dbReference>
<dbReference type="InterPro" id="IPR038765">
    <property type="entry name" value="Papain-like_cys_pep_sf"/>
</dbReference>
<dbReference type="AlphaFoldDB" id="A0A443S2J6"/>
<dbReference type="Gene3D" id="3.90.70.10">
    <property type="entry name" value="Cysteine proteinases"/>
    <property type="match status" value="1"/>
</dbReference>
<dbReference type="STRING" id="299467.A0A443S2J6"/>
<dbReference type="InterPro" id="IPR018200">
    <property type="entry name" value="USP_CS"/>
</dbReference>
<dbReference type="GO" id="GO:0031647">
    <property type="term" value="P:regulation of protein stability"/>
    <property type="evidence" value="ECO:0007669"/>
    <property type="project" value="TreeGrafter"/>
</dbReference>
<dbReference type="PROSITE" id="PS50235">
    <property type="entry name" value="USP_3"/>
    <property type="match status" value="1"/>
</dbReference>
<keyword evidence="7 9" id="KW-0788">Thiol protease</keyword>
<dbReference type="FunFam" id="3.90.70.10:FF:000005">
    <property type="entry name" value="Ubiquitin carboxyl-terminal hydrolase 7"/>
    <property type="match status" value="1"/>
</dbReference>
<dbReference type="EMBL" id="NCKV01011020">
    <property type="protein sequence ID" value="RWS21749.1"/>
    <property type="molecule type" value="Genomic_DNA"/>
</dbReference>
<proteinExistence type="inferred from homology"/>
<feature type="non-terminal residue" evidence="12">
    <location>
        <position position="547"/>
    </location>
</feature>
<accession>A0A443S2J6</accession>
<dbReference type="PROSITE" id="PS00973">
    <property type="entry name" value="USP_2"/>
    <property type="match status" value="1"/>
</dbReference>
<gene>
    <name evidence="12" type="ORF">B4U80_00140</name>
</gene>
<evidence type="ECO:0000256" key="9">
    <source>
        <dbReference type="RuleBase" id="RU366025"/>
    </source>
</evidence>
<dbReference type="GO" id="GO:0006508">
    <property type="term" value="P:proteolysis"/>
    <property type="evidence" value="ECO:0007669"/>
    <property type="project" value="UniProtKB-KW"/>
</dbReference>
<dbReference type="Proteomes" id="UP000288716">
    <property type="component" value="Unassembled WGS sequence"/>
</dbReference>
<evidence type="ECO:0000256" key="3">
    <source>
        <dbReference type="ARBA" id="ARBA00009085"/>
    </source>
</evidence>
<evidence type="ECO:0000313" key="13">
    <source>
        <dbReference type="Proteomes" id="UP000288716"/>
    </source>
</evidence>
<dbReference type="GO" id="GO:0005829">
    <property type="term" value="C:cytosol"/>
    <property type="evidence" value="ECO:0007669"/>
    <property type="project" value="TreeGrafter"/>
</dbReference>
<keyword evidence="5 9" id="KW-0833">Ubl conjugation pathway</keyword>
<dbReference type="VEuPathDB" id="VectorBase:LDEU010291"/>
<dbReference type="FunFam" id="2.60.210.10:FF:000006">
    <property type="entry name" value="Ubiquitin carboxyl-terminal hydrolase 7"/>
    <property type="match status" value="1"/>
</dbReference>
<comment type="catalytic activity">
    <reaction evidence="1 9">
        <text>Thiol-dependent hydrolysis of ester, thioester, amide, peptide and isopeptide bonds formed by the C-terminal Gly of ubiquitin (a 76-residue protein attached to proteins as an intracellular targeting signal).</text>
        <dbReference type="EC" id="3.4.19.12"/>
    </reaction>
</comment>
<dbReference type="PROSITE" id="PS00972">
    <property type="entry name" value="USP_1"/>
    <property type="match status" value="1"/>
</dbReference>
<evidence type="ECO:0000256" key="6">
    <source>
        <dbReference type="ARBA" id="ARBA00022801"/>
    </source>
</evidence>
<dbReference type="OrthoDB" id="6487622at2759"/>
<comment type="caution">
    <text evidence="12">The sequence shown here is derived from an EMBL/GenBank/DDBJ whole genome shotgun (WGS) entry which is preliminary data.</text>
</comment>
<dbReference type="InterPro" id="IPR001394">
    <property type="entry name" value="Peptidase_C19_UCH"/>
</dbReference>
<dbReference type="SUPFAM" id="SSF54001">
    <property type="entry name" value="Cysteine proteinases"/>
    <property type="match status" value="1"/>
</dbReference>
<evidence type="ECO:0000256" key="5">
    <source>
        <dbReference type="ARBA" id="ARBA00022786"/>
    </source>
</evidence>
<dbReference type="PANTHER" id="PTHR24006:SF644">
    <property type="entry name" value="UBIQUITIN CARBOXYL-TERMINAL HYDROLASE 7"/>
    <property type="match status" value="1"/>
</dbReference>
<dbReference type="SUPFAM" id="SSF49599">
    <property type="entry name" value="TRAF domain-like"/>
    <property type="match status" value="1"/>
</dbReference>
<comment type="subcellular location">
    <subcellularLocation>
        <location evidence="2">Nucleus</location>
    </subcellularLocation>
</comment>
<sequence>MLNNHVNKPQHFTGALRRARIEGEEMMDTREDNAVTVNSNTVDSGGDVNMLNGDSEVKLNVAAPPLFATEDVQMEEEDEARSEATFRYKIENFSKLRDTVLSPPTYVRNLPWKIMAMPRTNQSHDRQPTRSLGFFLQCNGDSDSTTWSCSATAELRLIPQEEAIDPLTRKIQHIFYSKENDWGFSHFAAWNDIVDPEKGYLKDDSIVLEVWVSADAPHGVSWDSKKHTGYVGLKNQGATCYMNSLLQTLFFTNKLRKAVYQMPTESDDSSKSVALALQRVFHELQFSDKPVGTKKLTKSFGWETLDSFMQHDVQELCRVLLDNMESKMKGTCVEGTIPKLFEGKMISFIKCKNVDFTSSRNEPFYDIQLNVKGKRNLYESFKDYISLEILDGENKYDAGEYGLQEAEKGIIFESFPPVLHLHLLRFQYDPVTDTNVKINDRFEFYEHINLGDFLKNCGDTPVNYTLHAVLVHSGDNHGGHYVVFINPKGDGKWCKFDDDVVSRCTKTEAIDHNFGGNEDDVTVKHCTNAYMLVYIRDSEFQVSVISI</sequence>
<dbReference type="PROSITE" id="PS50144">
    <property type="entry name" value="MATH"/>
    <property type="match status" value="1"/>
</dbReference>
<dbReference type="InterPro" id="IPR002083">
    <property type="entry name" value="MATH/TRAF_dom"/>
</dbReference>
<evidence type="ECO:0000259" key="10">
    <source>
        <dbReference type="PROSITE" id="PS50144"/>
    </source>
</evidence>
<feature type="domain" description="USP" evidence="11">
    <location>
        <begin position="231"/>
        <end position="537"/>
    </location>
</feature>
<dbReference type="CDD" id="cd03772">
    <property type="entry name" value="MATH_HAUSP"/>
    <property type="match status" value="1"/>
</dbReference>
<reference evidence="12 13" key="1">
    <citation type="journal article" date="2018" name="Gigascience">
        <title>Genomes of trombidid mites reveal novel predicted allergens and laterally-transferred genes associated with secondary metabolism.</title>
        <authorList>
            <person name="Dong X."/>
            <person name="Chaisiri K."/>
            <person name="Xia D."/>
            <person name="Armstrong S.D."/>
            <person name="Fang Y."/>
            <person name="Donnelly M.J."/>
            <person name="Kadowaki T."/>
            <person name="McGarry J.W."/>
            <person name="Darby A.C."/>
            <person name="Makepeace B.L."/>
        </authorList>
    </citation>
    <scope>NUCLEOTIDE SEQUENCE [LARGE SCALE GENOMIC DNA]</scope>
    <source>
        <strain evidence="12">UoL-UT</strain>
    </source>
</reference>
<keyword evidence="6 9" id="KW-0378">Hydrolase</keyword>
<dbReference type="Gene3D" id="2.60.210.10">
    <property type="entry name" value="Apoptosis, Tumor Necrosis Factor Receptor Associated Protein 2, Chain A"/>
    <property type="match status" value="1"/>
</dbReference>
<keyword evidence="4 9" id="KW-0645">Protease</keyword>
<dbReference type="InterPro" id="IPR050164">
    <property type="entry name" value="Peptidase_C19"/>
</dbReference>
<dbReference type="Pfam" id="PF00443">
    <property type="entry name" value="UCH"/>
    <property type="match status" value="1"/>
</dbReference>
<evidence type="ECO:0000256" key="1">
    <source>
        <dbReference type="ARBA" id="ARBA00000707"/>
    </source>
</evidence>
<keyword evidence="13" id="KW-1185">Reference proteome</keyword>
<evidence type="ECO:0000256" key="2">
    <source>
        <dbReference type="ARBA" id="ARBA00004123"/>
    </source>
</evidence>
<dbReference type="CDD" id="cd02659">
    <property type="entry name" value="peptidase_C19C"/>
    <property type="match status" value="1"/>
</dbReference>
<protein>
    <recommendedName>
        <fullName evidence="9">Ubiquitin carboxyl-terminal hydrolase</fullName>
        <ecNumber evidence="9">3.4.19.12</ecNumber>
    </recommendedName>
</protein>
<evidence type="ECO:0000256" key="8">
    <source>
        <dbReference type="ARBA" id="ARBA00023242"/>
    </source>
</evidence>